<evidence type="ECO:0000313" key="2">
    <source>
        <dbReference type="Proteomes" id="UP001165186"/>
    </source>
</evidence>
<dbReference type="EMBL" id="BSXG01000005">
    <property type="protein sequence ID" value="GME23077.1"/>
    <property type="molecule type" value="Genomic_DNA"/>
</dbReference>
<comment type="caution">
    <text evidence="1">The sequence shown here is derived from an EMBL/GenBank/DDBJ whole genome shotgun (WGS) entry which is preliminary data.</text>
</comment>
<sequence length="259" mass="29448">MSSSKATLYRGWDEPGHYVWSPFVTKVELRLRLAEVSYQIAAGSVNKSPRGKVPYIALSEKGEILSDSTLILKKLTEDGVLPDINATLSPAQRAHDLALRALLEDKLYFYHPEITQSFERWHQNYYAMRDHVLSALPYPVRFLVGLLIYRESTQTLHGQGTGRFSPDEIAAFRLQIWESFDALLQAAKRNATGAEEAPFWVMGGEAPTEADTVFFGFIVSVLICSAAPESQKVVRSFPVVLEYAQRIHDRYFPDYQRWE</sequence>
<evidence type="ECO:0000313" key="1">
    <source>
        <dbReference type="EMBL" id="GME23077.1"/>
    </source>
</evidence>
<gene>
    <name evidence="1" type="primary">g9328</name>
    <name evidence="1" type="ORF">NpPPO83_00009328</name>
</gene>
<organism evidence="1 2">
    <name type="scientific">Neofusicoccum parvum</name>
    <dbReference type="NCBI Taxonomy" id="310453"/>
    <lineage>
        <taxon>Eukaryota</taxon>
        <taxon>Fungi</taxon>
        <taxon>Dikarya</taxon>
        <taxon>Ascomycota</taxon>
        <taxon>Pezizomycotina</taxon>
        <taxon>Dothideomycetes</taxon>
        <taxon>Dothideomycetes incertae sedis</taxon>
        <taxon>Botryosphaeriales</taxon>
        <taxon>Botryosphaeriaceae</taxon>
        <taxon>Neofusicoccum</taxon>
    </lineage>
</organism>
<name>A0ACB5RRC0_9PEZI</name>
<dbReference type="Proteomes" id="UP001165186">
    <property type="component" value="Unassembled WGS sequence"/>
</dbReference>
<accession>A0ACB5RRC0</accession>
<protein>
    <submittedName>
        <fullName evidence="1">Glutathione s-transferase</fullName>
    </submittedName>
</protein>
<keyword evidence="2" id="KW-1185">Reference proteome</keyword>
<proteinExistence type="predicted"/>
<reference evidence="1" key="1">
    <citation type="submission" date="2024-09" db="EMBL/GenBank/DDBJ databases">
        <title>Draft Genome Sequences of Neofusicoccum parvum.</title>
        <authorList>
            <person name="Ashida A."/>
            <person name="Camagna M."/>
            <person name="Tanaka A."/>
            <person name="Takemoto D."/>
        </authorList>
    </citation>
    <scope>NUCLEOTIDE SEQUENCE</scope>
    <source>
        <strain evidence="1">PPO83</strain>
    </source>
</reference>